<dbReference type="InterPro" id="IPR053137">
    <property type="entry name" value="NLR-like"/>
</dbReference>
<evidence type="ECO:0000313" key="4">
    <source>
        <dbReference type="EMBL" id="MFC6090987.1"/>
    </source>
</evidence>
<dbReference type="Pfam" id="PF00931">
    <property type="entry name" value="NB-ARC"/>
    <property type="match status" value="1"/>
</dbReference>
<feature type="region of interest" description="Disordered" evidence="1">
    <location>
        <begin position="24"/>
        <end position="103"/>
    </location>
</feature>
<evidence type="ECO:0000256" key="1">
    <source>
        <dbReference type="SAM" id="MobiDB-lite"/>
    </source>
</evidence>
<feature type="domain" description="DUF7779" evidence="3">
    <location>
        <begin position="806"/>
        <end position="891"/>
    </location>
</feature>
<dbReference type="InterPro" id="IPR056681">
    <property type="entry name" value="DUF7779"/>
</dbReference>
<dbReference type="SUPFAM" id="SSF52540">
    <property type="entry name" value="P-loop containing nucleoside triphosphate hydrolases"/>
    <property type="match status" value="1"/>
</dbReference>
<dbReference type="RefSeq" id="WP_380637190.1">
    <property type="nucleotide sequence ID" value="NZ_JBHSQO010000015.1"/>
</dbReference>
<dbReference type="Gene3D" id="1.25.40.10">
    <property type="entry name" value="Tetratricopeptide repeat domain"/>
    <property type="match status" value="3"/>
</dbReference>
<dbReference type="InterPro" id="IPR027417">
    <property type="entry name" value="P-loop_NTPase"/>
</dbReference>
<feature type="compositionally biased region" description="Low complexity" evidence="1">
    <location>
        <begin position="29"/>
        <end position="49"/>
    </location>
</feature>
<evidence type="ECO:0000313" key="5">
    <source>
        <dbReference type="Proteomes" id="UP001596220"/>
    </source>
</evidence>
<protein>
    <submittedName>
        <fullName evidence="4">FxSxx-COOH system tetratricopeptide repeat protein</fullName>
    </submittedName>
</protein>
<evidence type="ECO:0000259" key="2">
    <source>
        <dbReference type="Pfam" id="PF00931"/>
    </source>
</evidence>
<dbReference type="Pfam" id="PF13374">
    <property type="entry name" value="TPR_10"/>
    <property type="match status" value="1"/>
</dbReference>
<dbReference type="InterPro" id="IPR011990">
    <property type="entry name" value="TPR-like_helical_dom_sf"/>
</dbReference>
<name>A0ABW1P8A2_9PSEU</name>
<dbReference type="PANTHER" id="PTHR46082:SF6">
    <property type="entry name" value="AAA+ ATPASE DOMAIN-CONTAINING PROTEIN-RELATED"/>
    <property type="match status" value="1"/>
</dbReference>
<feature type="domain" description="NB-ARC" evidence="2">
    <location>
        <begin position="572"/>
        <end position="703"/>
    </location>
</feature>
<dbReference type="Pfam" id="PF25000">
    <property type="entry name" value="DUF7779"/>
    <property type="match status" value="1"/>
</dbReference>
<dbReference type="Proteomes" id="UP001596220">
    <property type="component" value="Unassembled WGS sequence"/>
</dbReference>
<keyword evidence="5" id="KW-1185">Reference proteome</keyword>
<feature type="compositionally biased region" description="Acidic residues" evidence="1">
    <location>
        <begin position="69"/>
        <end position="80"/>
    </location>
</feature>
<dbReference type="PANTHER" id="PTHR46082">
    <property type="entry name" value="ATP/GTP-BINDING PROTEIN-RELATED"/>
    <property type="match status" value="1"/>
</dbReference>
<dbReference type="InterPro" id="IPR047738">
    <property type="entry name" value="SAV_2336-like_N"/>
</dbReference>
<proteinExistence type="predicted"/>
<dbReference type="InterPro" id="IPR002182">
    <property type="entry name" value="NB-ARC"/>
</dbReference>
<evidence type="ECO:0000259" key="3">
    <source>
        <dbReference type="Pfam" id="PF25000"/>
    </source>
</evidence>
<gene>
    <name evidence="4" type="primary">fxsT</name>
    <name evidence="4" type="ORF">ACFP3R_17040</name>
</gene>
<organism evidence="4 5">
    <name type="scientific">Saccharothrix lopnurensis</name>
    <dbReference type="NCBI Taxonomy" id="1670621"/>
    <lineage>
        <taxon>Bacteria</taxon>
        <taxon>Bacillati</taxon>
        <taxon>Actinomycetota</taxon>
        <taxon>Actinomycetes</taxon>
        <taxon>Pseudonocardiales</taxon>
        <taxon>Pseudonocardiaceae</taxon>
        <taxon>Saccharothrix</taxon>
    </lineage>
</organism>
<dbReference type="NCBIfam" id="NF041121">
    <property type="entry name" value="SAV_2336_NTERM"/>
    <property type="match status" value="1"/>
</dbReference>
<sequence>MRPDSGLFAREIADALWLALRRRRGRAVGGPAEHGGAAAEPAPTDAAAGPHRRGERSEPGPAAWRLVDWDVDGDGTDPDGDEPRPEPGPVGPGRGGAHRPRRVGRVTVGRRVFRALRPLKQVTWSDRDQEFDEDATATRAAGDQRWLPVYRPVRELRWDVVVVVDDSASVGFWAHDVDNLVATLTRLGAFRDVRVRRLGPGPDGVPALRGTGRGAPRRHVAELVDPARRRVVLVVTDGVADMWRDGTASAVLRLWGTAHPVALVHLLPWSVANRMGLEIHRLLIRSPAPGAANSRLEWTPQAEAPGVFDGLDDAMPVCVLELGSAALDRWSRMTAGAPGPMALGAVLVPARPDRTEGPPAERASAARLVADFQAAASPTAFTLAVHLAASPLDPDLMSLIRTSVSTAELEHQAELLASPLVVPVTAGSPMGAGGVVYDFVAGVRSELLAHGRRATTARVRRYVHAHLGERIPDLLGYTARAARGEVRAEDVSPATAHFFEAELAVLQALSGAHQPQAHRLGALLGRTPEGLPAGPGHRHAVPAGPAERERVPLVVDVPGRNPAFTSRDDLLADLRTRLAPGDGTTATVVLHGTGGVGKSHVAIEYAHRHERDHDVICWIPASRRVQIVNALLKLGRRLGISLSDGARGAVQPVLDALRGVGPHRVPGNWLLIFDNATGAEDLEPYLPRGTSGSVLITSRHAGWGDTAHVVDVGVFRRRESTALLRQHDATLPEGDADRLADALGDLPLALMQAATWRRSTGTSADKYLRLLDQRRSELADLAPHREYPLSVAAAWTLSLEQLRRDNLPALRLLQVCAFLAPQPVPRALFARGGHIAAPPELQELLRDRMRLSEAFREVGRYGLARFDRSTFSLDVHRLVQAALVSRMDERERTGMRHVAHLVIAAKDPKEPENPEHWPLYAELNAHLFASGAVECEDDSVRRFHRHQVKFLHRWGEPEQSAELAEVLYRGWTAQLGPEHPDTLRIGLWLGFVWWVLGRFGEASRLNADLLELCRRTGGDAHEMTIQAVNAVAGDKRAAGDFAEALRLARRNHAICRDAFDNDEAITLNAAHNLGVSLRLAGEFKAAYALDADTWRQKIKTFDRQHLQALMTQVGLAIDRREAGDYLGARSSLEEVVATYRRLHGPTHPALLLALRQLAVSRRKAGDHGGALEAVDEALEGFTLRYGPDHPDTLAARLSRSIDLREVDLPTGARMADDVFESYRRVLGPTHPHTLAAAVNVATVKRLTGDVTGALELDRATTSTFRERLGEDHPSSIVTAVNLASDLHADGDLWAAYEVGAVTLGRAVMRLGADHPTTLVCRANLAQDQRVFATAGEAAELRRDALRGLRARLGPRHPVITVLSDPEGRANCDIDPLPL</sequence>
<dbReference type="NCBIfam" id="NF040586">
    <property type="entry name" value="FxSxx_TPR"/>
    <property type="match status" value="1"/>
</dbReference>
<accession>A0ABW1P8A2</accession>
<dbReference type="SUPFAM" id="SSF48452">
    <property type="entry name" value="TPR-like"/>
    <property type="match status" value="2"/>
</dbReference>
<dbReference type="Pfam" id="PF13424">
    <property type="entry name" value="TPR_12"/>
    <property type="match status" value="1"/>
</dbReference>
<reference evidence="5" key="1">
    <citation type="journal article" date="2019" name="Int. J. Syst. Evol. Microbiol.">
        <title>The Global Catalogue of Microorganisms (GCM) 10K type strain sequencing project: providing services to taxonomists for standard genome sequencing and annotation.</title>
        <authorList>
            <consortium name="The Broad Institute Genomics Platform"/>
            <consortium name="The Broad Institute Genome Sequencing Center for Infectious Disease"/>
            <person name="Wu L."/>
            <person name="Ma J."/>
        </authorList>
    </citation>
    <scope>NUCLEOTIDE SEQUENCE [LARGE SCALE GENOMIC DNA]</scope>
    <source>
        <strain evidence="5">CGMCC 4.7246</strain>
    </source>
</reference>
<dbReference type="Gene3D" id="3.40.50.300">
    <property type="entry name" value="P-loop containing nucleotide triphosphate hydrolases"/>
    <property type="match status" value="1"/>
</dbReference>
<comment type="caution">
    <text evidence="4">The sequence shown here is derived from an EMBL/GenBank/DDBJ whole genome shotgun (WGS) entry which is preliminary data.</text>
</comment>
<dbReference type="EMBL" id="JBHSQO010000015">
    <property type="protein sequence ID" value="MFC6090987.1"/>
    <property type="molecule type" value="Genomic_DNA"/>
</dbReference>